<gene>
    <name evidence="2" type="ORF">E1A91_A05G421600v1</name>
</gene>
<accession>A0A5D2ZH05</accession>
<proteinExistence type="predicted"/>
<keyword evidence="1" id="KW-1133">Transmembrane helix</keyword>
<reference evidence="2 3" key="1">
    <citation type="submission" date="2019-07" db="EMBL/GenBank/DDBJ databases">
        <title>WGS assembly of Gossypium mustelinum.</title>
        <authorList>
            <person name="Chen Z.J."/>
            <person name="Sreedasyam A."/>
            <person name="Ando A."/>
            <person name="Song Q."/>
            <person name="De L."/>
            <person name="Hulse-Kemp A."/>
            <person name="Ding M."/>
            <person name="Ye W."/>
            <person name="Kirkbride R."/>
            <person name="Jenkins J."/>
            <person name="Plott C."/>
            <person name="Lovell J."/>
            <person name="Lin Y.-M."/>
            <person name="Vaughn R."/>
            <person name="Liu B."/>
            <person name="Li W."/>
            <person name="Simpson S."/>
            <person name="Scheffler B."/>
            <person name="Saski C."/>
            <person name="Grover C."/>
            <person name="Hu G."/>
            <person name="Conover J."/>
            <person name="Carlson J."/>
            <person name="Shu S."/>
            <person name="Boston L."/>
            <person name="Williams M."/>
            <person name="Peterson D."/>
            <person name="Mcgee K."/>
            <person name="Jones D."/>
            <person name="Wendel J."/>
            <person name="Stelly D."/>
            <person name="Grimwood J."/>
            <person name="Schmutz J."/>
        </authorList>
    </citation>
    <scope>NUCLEOTIDE SEQUENCE [LARGE SCALE GENOMIC DNA]</scope>
    <source>
        <strain evidence="2">1408120.09</strain>
    </source>
</reference>
<dbReference type="EMBL" id="CM017640">
    <property type="protein sequence ID" value="TYJ38115.1"/>
    <property type="molecule type" value="Genomic_DNA"/>
</dbReference>
<organism evidence="2 3">
    <name type="scientific">Gossypium mustelinum</name>
    <name type="common">Cotton</name>
    <name type="synonym">Gossypium caicoense</name>
    <dbReference type="NCBI Taxonomy" id="34275"/>
    <lineage>
        <taxon>Eukaryota</taxon>
        <taxon>Viridiplantae</taxon>
        <taxon>Streptophyta</taxon>
        <taxon>Embryophyta</taxon>
        <taxon>Tracheophyta</taxon>
        <taxon>Spermatophyta</taxon>
        <taxon>Magnoliopsida</taxon>
        <taxon>eudicotyledons</taxon>
        <taxon>Gunneridae</taxon>
        <taxon>Pentapetalae</taxon>
        <taxon>rosids</taxon>
        <taxon>malvids</taxon>
        <taxon>Malvales</taxon>
        <taxon>Malvaceae</taxon>
        <taxon>Malvoideae</taxon>
        <taxon>Gossypium</taxon>
    </lineage>
</organism>
<evidence type="ECO:0000256" key="1">
    <source>
        <dbReference type="SAM" id="Phobius"/>
    </source>
</evidence>
<dbReference type="AlphaFoldDB" id="A0A5D2ZH05"/>
<keyword evidence="3" id="KW-1185">Reference proteome</keyword>
<keyword evidence="1" id="KW-0472">Membrane</keyword>
<feature type="transmembrane region" description="Helical" evidence="1">
    <location>
        <begin position="37"/>
        <end position="57"/>
    </location>
</feature>
<name>A0A5D2ZH05_GOSMU</name>
<evidence type="ECO:0000313" key="3">
    <source>
        <dbReference type="Proteomes" id="UP000323597"/>
    </source>
</evidence>
<sequence length="59" mass="6650">MNRHRISAEVQGQLWRTARCCAGVTWPCWRVAATRETLGFCLAVLVLGRLGHLYFGLGF</sequence>
<evidence type="ECO:0000313" key="2">
    <source>
        <dbReference type="EMBL" id="TYJ38115.1"/>
    </source>
</evidence>
<keyword evidence="1" id="KW-0812">Transmembrane</keyword>
<protein>
    <submittedName>
        <fullName evidence="2">Uncharacterized protein</fullName>
    </submittedName>
</protein>
<dbReference type="Proteomes" id="UP000323597">
    <property type="component" value="Chromosome A05"/>
</dbReference>